<dbReference type="RefSeq" id="WP_013427765.1">
    <property type="nucleotide sequence ID" value="NC_014666.1"/>
</dbReference>
<dbReference type="AlphaFoldDB" id="E3JB33"/>
<dbReference type="InterPro" id="IPR052897">
    <property type="entry name" value="Sec-Metab_Biosynth_Hydrolase"/>
</dbReference>
<dbReference type="EMBL" id="CP002299">
    <property type="protein sequence ID" value="ADP84654.1"/>
    <property type="molecule type" value="Genomic_DNA"/>
</dbReference>
<dbReference type="Proteomes" id="UP000002484">
    <property type="component" value="Chromosome"/>
</dbReference>
<evidence type="ECO:0000313" key="3">
    <source>
        <dbReference type="Proteomes" id="UP000002484"/>
    </source>
</evidence>
<dbReference type="STRING" id="298654.FraEuI1c_6684"/>
<proteinExistence type="predicted"/>
<protein>
    <submittedName>
        <fullName evidence="2">Esterase</fullName>
    </submittedName>
</protein>
<evidence type="ECO:0000313" key="2">
    <source>
        <dbReference type="EMBL" id="ADP84654.1"/>
    </source>
</evidence>
<feature type="domain" description="AB hydrolase-1" evidence="1">
    <location>
        <begin position="4"/>
        <end position="228"/>
    </location>
</feature>
<sequence length="236" mass="24297">MASIVLIHGGGFAASCWDLLLPALTAPAIAVDLPGRGAHPAELGSVTFADCAASVAADVDAAGLADIVLVGHSMAGCTIPGVMKLLGDRVRHSVFVACTVPDDATSCLDMLDPGFRERATEAEPSGGSGLLGSDLARTVFGNDLDDEQFAWCLARMVPEAPGLPAEPVSLAPLRSPTPRTWIRTMRDVIVPPDRQLRYVGNVGGDCSVVDLDAAHMCMISQPAALAAALDKIAAAS</sequence>
<dbReference type="InterPro" id="IPR029058">
    <property type="entry name" value="AB_hydrolase_fold"/>
</dbReference>
<name>E3JB33_PSEI1</name>
<reference evidence="2 3" key="1">
    <citation type="submission" date="2010-10" db="EMBL/GenBank/DDBJ databases">
        <title>Complete sequence of Frankia sp. EuI1c.</title>
        <authorList>
            <consortium name="US DOE Joint Genome Institute"/>
            <person name="Lucas S."/>
            <person name="Copeland A."/>
            <person name="Lapidus A."/>
            <person name="Cheng J.-F."/>
            <person name="Bruce D."/>
            <person name="Goodwin L."/>
            <person name="Pitluck S."/>
            <person name="Chertkov O."/>
            <person name="Detter J.C."/>
            <person name="Han C."/>
            <person name="Tapia R."/>
            <person name="Land M."/>
            <person name="Hauser L."/>
            <person name="Jeffries C."/>
            <person name="Kyrpides N."/>
            <person name="Ivanova N."/>
            <person name="Mikhailova N."/>
            <person name="Beauchemin N."/>
            <person name="Sen A."/>
            <person name="Sur S.A."/>
            <person name="Gtari M."/>
            <person name="Wall L."/>
            <person name="Tisa L."/>
            <person name="Woyke T."/>
        </authorList>
    </citation>
    <scope>NUCLEOTIDE SEQUENCE [LARGE SCALE GENOMIC DNA]</scope>
    <source>
        <strain evidence="3">DSM 45817 / CECT 9037 / EuI1c</strain>
    </source>
</reference>
<evidence type="ECO:0000259" key="1">
    <source>
        <dbReference type="Pfam" id="PF12697"/>
    </source>
</evidence>
<dbReference type="HOGENOM" id="CLU_046066_3_3_11"/>
<dbReference type="KEGG" id="fri:FraEuI1c_6684"/>
<accession>E3JB33</accession>
<gene>
    <name evidence="2" type="ordered locus">FraEuI1c_6684</name>
</gene>
<dbReference type="PANTHER" id="PTHR37017:SF11">
    <property type="entry name" value="ESTERASE_LIPASE_THIOESTERASE DOMAIN-CONTAINING PROTEIN"/>
    <property type="match status" value="1"/>
</dbReference>
<dbReference type="Gene3D" id="3.40.50.1820">
    <property type="entry name" value="alpha/beta hydrolase"/>
    <property type="match status" value="1"/>
</dbReference>
<dbReference type="InterPro" id="IPR000073">
    <property type="entry name" value="AB_hydrolase_1"/>
</dbReference>
<dbReference type="Pfam" id="PF12697">
    <property type="entry name" value="Abhydrolase_6"/>
    <property type="match status" value="1"/>
</dbReference>
<dbReference type="PANTHER" id="PTHR37017">
    <property type="entry name" value="AB HYDROLASE-1 DOMAIN-CONTAINING PROTEIN-RELATED"/>
    <property type="match status" value="1"/>
</dbReference>
<dbReference type="GO" id="GO:0003824">
    <property type="term" value="F:catalytic activity"/>
    <property type="evidence" value="ECO:0007669"/>
    <property type="project" value="UniProtKB-ARBA"/>
</dbReference>
<dbReference type="eggNOG" id="COG2267">
    <property type="taxonomic scope" value="Bacteria"/>
</dbReference>
<dbReference type="OrthoDB" id="4604922at2"/>
<dbReference type="InParanoid" id="E3JB33"/>
<dbReference type="SUPFAM" id="SSF53474">
    <property type="entry name" value="alpha/beta-Hydrolases"/>
    <property type="match status" value="1"/>
</dbReference>
<keyword evidence="3" id="KW-1185">Reference proteome</keyword>
<organism evidence="2 3">
    <name type="scientific">Pseudofrankia inefficax (strain DSM 45817 / CECT 9037 / DDB 130130 / EuI1c)</name>
    <name type="common">Frankia inefficax</name>
    <dbReference type="NCBI Taxonomy" id="298654"/>
    <lineage>
        <taxon>Bacteria</taxon>
        <taxon>Bacillati</taxon>
        <taxon>Actinomycetota</taxon>
        <taxon>Actinomycetes</taxon>
        <taxon>Frankiales</taxon>
        <taxon>Frankiaceae</taxon>
        <taxon>Pseudofrankia</taxon>
    </lineage>
</organism>